<gene>
    <name evidence="2" type="ORF">AA2016_3832</name>
    <name evidence="3" type="ORF">FHS67_000901</name>
</gene>
<protein>
    <submittedName>
        <fullName evidence="2">Uncharacterized protein</fullName>
    </submittedName>
</protein>
<accession>A0AAC9FDZ3</accession>
<evidence type="ECO:0000313" key="5">
    <source>
        <dbReference type="Proteomes" id="UP000577697"/>
    </source>
</evidence>
<name>A0AAC9FDZ3_AMIAI</name>
<reference evidence="3 5" key="2">
    <citation type="submission" date="2020-08" db="EMBL/GenBank/DDBJ databases">
        <title>Genomic Encyclopedia of Type Strains, Phase IV (KMG-IV): sequencing the most valuable type-strain genomes for metagenomic binning, comparative biology and taxonomic classification.</title>
        <authorList>
            <person name="Goeker M."/>
        </authorList>
    </citation>
    <scope>NUCLEOTIDE SEQUENCE [LARGE SCALE GENOMIC DNA]</scope>
    <source>
        <strain evidence="3 5">DSM 10368</strain>
    </source>
</reference>
<sequence length="105" mass="11162">MTELDVTAPELRQRTDALLSVKMALVGLLIAIDAQWIGATDFVVDPVSAVKVVAVVSGLASISWFYAVMRPVERFQVLCAETAVLLAFSAAAAVLSVLVIPTTCR</sequence>
<keyword evidence="1" id="KW-1133">Transmembrane helix</keyword>
<dbReference type="EMBL" id="JACICB010000003">
    <property type="protein sequence ID" value="MBB3704598.1"/>
    <property type="molecule type" value="Genomic_DNA"/>
</dbReference>
<evidence type="ECO:0000313" key="2">
    <source>
        <dbReference type="EMBL" id="AMS42752.1"/>
    </source>
</evidence>
<dbReference type="EMBL" id="CP015005">
    <property type="protein sequence ID" value="AMS42752.1"/>
    <property type="molecule type" value="Genomic_DNA"/>
</dbReference>
<dbReference type="Proteomes" id="UP000075755">
    <property type="component" value="Chromosome"/>
</dbReference>
<evidence type="ECO:0000313" key="4">
    <source>
        <dbReference type="Proteomes" id="UP000075755"/>
    </source>
</evidence>
<dbReference type="RefSeq" id="WP_067962434.1">
    <property type="nucleotide sequence ID" value="NZ_CP015005.1"/>
</dbReference>
<dbReference type="KEGG" id="aak:AA2016_3832"/>
<organism evidence="2 4">
    <name type="scientific">Aminobacter aminovorans</name>
    <name type="common">Chelatobacter heintzii</name>
    <dbReference type="NCBI Taxonomy" id="83263"/>
    <lineage>
        <taxon>Bacteria</taxon>
        <taxon>Pseudomonadati</taxon>
        <taxon>Pseudomonadota</taxon>
        <taxon>Alphaproteobacteria</taxon>
        <taxon>Hyphomicrobiales</taxon>
        <taxon>Phyllobacteriaceae</taxon>
        <taxon>Aminobacter</taxon>
    </lineage>
</organism>
<reference evidence="2 4" key="1">
    <citation type="submission" date="2016-03" db="EMBL/GenBank/DDBJ databases">
        <title>Complete genome of Aminobacter aminovorans KCTC 2477.</title>
        <authorList>
            <person name="Kim K.M."/>
        </authorList>
    </citation>
    <scope>NUCLEOTIDE SEQUENCE [LARGE SCALE GENOMIC DNA]</scope>
    <source>
        <strain evidence="2 4">KCTC 2477</strain>
    </source>
</reference>
<dbReference type="AlphaFoldDB" id="A0AAC9FDZ3"/>
<feature type="transmembrane region" description="Helical" evidence="1">
    <location>
        <begin position="75"/>
        <end position="100"/>
    </location>
</feature>
<keyword evidence="1" id="KW-0812">Transmembrane</keyword>
<feature type="transmembrane region" description="Helical" evidence="1">
    <location>
        <begin position="17"/>
        <end position="37"/>
    </location>
</feature>
<evidence type="ECO:0000313" key="3">
    <source>
        <dbReference type="EMBL" id="MBB3704598.1"/>
    </source>
</evidence>
<keyword evidence="1" id="KW-0472">Membrane</keyword>
<feature type="transmembrane region" description="Helical" evidence="1">
    <location>
        <begin position="49"/>
        <end position="68"/>
    </location>
</feature>
<proteinExistence type="predicted"/>
<evidence type="ECO:0000256" key="1">
    <source>
        <dbReference type="SAM" id="Phobius"/>
    </source>
</evidence>
<dbReference type="Proteomes" id="UP000577697">
    <property type="component" value="Unassembled WGS sequence"/>
</dbReference>
<keyword evidence="5" id="KW-1185">Reference proteome</keyword>